<proteinExistence type="predicted"/>
<evidence type="ECO:0000313" key="2">
    <source>
        <dbReference type="Proteomes" id="UP000799118"/>
    </source>
</evidence>
<accession>A0A6A4I1X4</accession>
<keyword evidence="2" id="KW-1185">Reference proteome</keyword>
<evidence type="ECO:0008006" key="3">
    <source>
        <dbReference type="Google" id="ProtNLM"/>
    </source>
</evidence>
<dbReference type="EMBL" id="ML769425">
    <property type="protein sequence ID" value="KAE9403418.1"/>
    <property type="molecule type" value="Genomic_DNA"/>
</dbReference>
<feature type="non-terminal residue" evidence="1">
    <location>
        <position position="1"/>
    </location>
</feature>
<reference evidence="1" key="1">
    <citation type="journal article" date="2019" name="Environ. Microbiol.">
        <title>Fungal ecological strategies reflected in gene transcription - a case study of two litter decomposers.</title>
        <authorList>
            <person name="Barbi F."/>
            <person name="Kohler A."/>
            <person name="Barry K."/>
            <person name="Baskaran P."/>
            <person name="Daum C."/>
            <person name="Fauchery L."/>
            <person name="Ihrmark K."/>
            <person name="Kuo A."/>
            <person name="LaButti K."/>
            <person name="Lipzen A."/>
            <person name="Morin E."/>
            <person name="Grigoriev I.V."/>
            <person name="Henrissat B."/>
            <person name="Lindahl B."/>
            <person name="Martin F."/>
        </authorList>
    </citation>
    <scope>NUCLEOTIDE SEQUENCE</scope>
    <source>
        <strain evidence="1">JB14</strain>
    </source>
</reference>
<dbReference type="AlphaFoldDB" id="A0A6A4I1X4"/>
<sequence length="281" mass="32260">KSILVFLFSETGLIPIRYCRIGLALGFLIYLLDLPQAHLAYAALVNAFTLSDNGQPNWVNDLITALARLPIPVVCTLSGIRNSDQIKQLTTEVLHSYEASIQSSLLTHVCTHFLRNRIEYNDQDHWLLNVPIMMLRSYLSIITVPKHHHAFTRFIASSHALSIECLRYAERYHPPIPCEWRLCRFCQTGIEDECHALLICSGYSVLLYLRHCFLEDVFDKMPPLRSSYLDLSSPDFLQLILFRCRILPILAKFIYNVLLIFSGKEAWIPPPELYQPSIIGN</sequence>
<dbReference type="OrthoDB" id="2940102at2759"/>
<dbReference type="Proteomes" id="UP000799118">
    <property type="component" value="Unassembled WGS sequence"/>
</dbReference>
<evidence type="ECO:0000313" key="1">
    <source>
        <dbReference type="EMBL" id="KAE9403418.1"/>
    </source>
</evidence>
<name>A0A6A4I1X4_9AGAR</name>
<organism evidence="1 2">
    <name type="scientific">Gymnopus androsaceus JB14</name>
    <dbReference type="NCBI Taxonomy" id="1447944"/>
    <lineage>
        <taxon>Eukaryota</taxon>
        <taxon>Fungi</taxon>
        <taxon>Dikarya</taxon>
        <taxon>Basidiomycota</taxon>
        <taxon>Agaricomycotina</taxon>
        <taxon>Agaricomycetes</taxon>
        <taxon>Agaricomycetidae</taxon>
        <taxon>Agaricales</taxon>
        <taxon>Marasmiineae</taxon>
        <taxon>Omphalotaceae</taxon>
        <taxon>Gymnopus</taxon>
    </lineage>
</organism>
<protein>
    <recommendedName>
        <fullName evidence="3">Reverse transcriptase zinc-binding domain-containing protein</fullName>
    </recommendedName>
</protein>
<gene>
    <name evidence="1" type="ORF">BT96DRAFT_815028</name>
</gene>